<evidence type="ECO:0000313" key="4">
    <source>
        <dbReference type="Proteomes" id="UP000319432"/>
    </source>
</evidence>
<evidence type="ECO:0000256" key="2">
    <source>
        <dbReference type="SAM" id="MobiDB-lite"/>
    </source>
</evidence>
<dbReference type="EMBL" id="CP033464">
    <property type="protein sequence ID" value="QDX92349.1"/>
    <property type="molecule type" value="Genomic_DNA"/>
</dbReference>
<dbReference type="Proteomes" id="UP000319432">
    <property type="component" value="Chromosome"/>
</dbReference>
<reference evidence="3 4" key="1">
    <citation type="submission" date="2018-11" db="EMBL/GenBank/DDBJ databases">
        <title>Phylogenetic determinants of toxin gene distribution in genomes of Brevibacillus laterosporus.</title>
        <authorList>
            <person name="Glare T.R."/>
            <person name="Durrant A."/>
            <person name="Berry C."/>
            <person name="Palma L."/>
            <person name="Ormskirk M."/>
            <person name="Cox M.O."/>
        </authorList>
    </citation>
    <scope>NUCLEOTIDE SEQUENCE [LARGE SCALE GENOMIC DNA]</scope>
    <source>
        <strain evidence="3 4">1821L</strain>
    </source>
</reference>
<sequence length="346" mass="38801">MVKSSLSIRTKRILFLCVFLLLITAVFFAYKIFGFMSGIQDATIFPPTANPTATKPEAPPVWTGTERVNILLMGLDKREMRPNELPRSDSMMLVSIDPEKKTYDLFSIMRDTLVRIPGHGKTRVNEALTYGGPELAMETVSDFVGQPVHYYVLTDFEGFKSLIDAVGGVEIDVEKNMSYHDPTDKGKYDINLKKGLQRLDGEKALQYARFRHDATSDYTRTERQRKLLSAVATELKSTTTIFQIPKILDSVQPYIQTNLATLDMIKLGSLGMSLQQSGEGGHQLPPMNMFREANVPGKGAVLLPSDQDIIKYMDEQLNNKNSAEDKEGKRGDSSTSYKYTHLEHAS</sequence>
<dbReference type="NCBIfam" id="TIGR00350">
    <property type="entry name" value="lytR_cpsA_psr"/>
    <property type="match status" value="1"/>
</dbReference>
<name>A0A502IDB8_BRELA</name>
<protein>
    <submittedName>
        <fullName evidence="3">LytR family transcriptional regulator</fullName>
    </submittedName>
</protein>
<dbReference type="InterPro" id="IPR050922">
    <property type="entry name" value="LytR/CpsA/Psr_CW_biosynth"/>
</dbReference>
<evidence type="ECO:0000256" key="1">
    <source>
        <dbReference type="ARBA" id="ARBA00006068"/>
    </source>
</evidence>
<dbReference type="PANTHER" id="PTHR33392">
    <property type="entry name" value="POLYISOPRENYL-TEICHOIC ACID--PEPTIDOGLYCAN TEICHOIC ACID TRANSFERASE TAGU"/>
    <property type="match status" value="1"/>
</dbReference>
<keyword evidence="4" id="KW-1185">Reference proteome</keyword>
<comment type="similarity">
    <text evidence="1">Belongs to the LytR/CpsA/Psr (LCP) family.</text>
</comment>
<gene>
    <name evidence="3" type="ORF">EEL30_08310</name>
</gene>
<evidence type="ECO:0000313" key="3">
    <source>
        <dbReference type="EMBL" id="QDX92349.1"/>
    </source>
</evidence>
<dbReference type="OrthoDB" id="9782542at2"/>
<dbReference type="PANTHER" id="PTHR33392:SF6">
    <property type="entry name" value="POLYISOPRENYL-TEICHOIC ACID--PEPTIDOGLYCAN TEICHOIC ACID TRANSFERASE TAGU"/>
    <property type="match status" value="1"/>
</dbReference>
<accession>A0A502IDB8</accession>
<proteinExistence type="inferred from homology"/>
<feature type="region of interest" description="Disordered" evidence="2">
    <location>
        <begin position="316"/>
        <end position="346"/>
    </location>
</feature>
<organism evidence="3 4">
    <name type="scientific">Brevibacillus laterosporus</name>
    <name type="common">Bacillus laterosporus</name>
    <dbReference type="NCBI Taxonomy" id="1465"/>
    <lineage>
        <taxon>Bacteria</taxon>
        <taxon>Bacillati</taxon>
        <taxon>Bacillota</taxon>
        <taxon>Bacilli</taxon>
        <taxon>Bacillales</taxon>
        <taxon>Paenibacillaceae</taxon>
        <taxon>Brevibacillus</taxon>
    </lineage>
</organism>
<feature type="compositionally biased region" description="Basic and acidic residues" evidence="2">
    <location>
        <begin position="322"/>
        <end position="332"/>
    </location>
</feature>
<dbReference type="Pfam" id="PF03816">
    <property type="entry name" value="LytR_cpsA_psr"/>
    <property type="match status" value="1"/>
</dbReference>
<dbReference type="Gene3D" id="3.40.630.190">
    <property type="entry name" value="LCP protein"/>
    <property type="match status" value="1"/>
</dbReference>
<dbReference type="InterPro" id="IPR004474">
    <property type="entry name" value="LytR_CpsA_psr"/>
</dbReference>
<dbReference type="AlphaFoldDB" id="A0A502IDB8"/>